<proteinExistence type="predicted"/>
<dbReference type="InterPro" id="IPR050678">
    <property type="entry name" value="DNA_Partitioning_ATPase"/>
</dbReference>
<dbReference type="Proteomes" id="UP000092093">
    <property type="component" value="Unassembled WGS sequence"/>
</dbReference>
<sequence length="491" mass="56289">MIFTFYSFKGGVGRTMALANVAELLYQRGLKVLMVDFDLEAPGLERFFDVSNQDEKPEKRNIPEVLYSPNEVIQQRGVIDLLLSYKQSYSFHLPNQESENTSQGSKEDKIPFTVEPINNFIVPLYAQNDKGGKLDIIPSGSRGEQEFQEYVRKVHSFDWNDFYARYRGKEFFESFREELLKSADVVLIDSRTGVTEMGGVCTYQLADVVVMFVAPNGQNIYGSLKMAQSLSNPDLLKKDGNGRKLYLVTVPSRVDNNEKQLLDDFQEEFDEKFREYIPDKMRMRLESLQKSAFLYLKIPYVPFYSFKEKVAVRDADKASASDLSEAYENLVSALIRLSPELYKKTHRNTSLLYLSSLAGLCQHYSNGYPNNKWKRVFDEDQDILRKKIIREWNDILPPVVDDLITAIYQNEPIDKSILGSANKLITEQINATLDVENDNDEQAIDNPLENDNMENDIQSKSGIESKVSVEKQNDSFFAFVGKILFSKTEST</sequence>
<dbReference type="PANTHER" id="PTHR13696">
    <property type="entry name" value="P-LOOP CONTAINING NUCLEOSIDE TRIPHOSPHATE HYDROLASE"/>
    <property type="match status" value="1"/>
</dbReference>
<feature type="domain" description="CobQ/CobB/MinD/ParA nucleotide binding" evidence="1">
    <location>
        <begin position="4"/>
        <end position="280"/>
    </location>
</feature>
<evidence type="ECO:0000313" key="3">
    <source>
        <dbReference type="Proteomes" id="UP000092093"/>
    </source>
</evidence>
<dbReference type="NCBIfam" id="NF047398">
    <property type="entry name" value="AAA_KGGVGR"/>
    <property type="match status" value="1"/>
</dbReference>
<protein>
    <recommendedName>
        <fullName evidence="1">CobQ/CobB/MinD/ParA nucleotide binding domain-containing protein</fullName>
    </recommendedName>
</protein>
<dbReference type="InterPro" id="IPR002586">
    <property type="entry name" value="CobQ/CobB/MinD/ParA_Nub-bd_dom"/>
</dbReference>
<organism evidence="2 3">
    <name type="scientific">Aphanizomenon flos-aquae WA102</name>
    <dbReference type="NCBI Taxonomy" id="1710896"/>
    <lineage>
        <taxon>Bacteria</taxon>
        <taxon>Bacillati</taxon>
        <taxon>Cyanobacteriota</taxon>
        <taxon>Cyanophyceae</taxon>
        <taxon>Nostocales</taxon>
        <taxon>Aphanizomenonaceae</taxon>
        <taxon>Aphanizomenon</taxon>
    </lineage>
</organism>
<dbReference type="InterPro" id="IPR027417">
    <property type="entry name" value="P-loop_NTPase"/>
</dbReference>
<evidence type="ECO:0000313" key="2">
    <source>
        <dbReference type="EMBL" id="OBQ44025.1"/>
    </source>
</evidence>
<evidence type="ECO:0000259" key="1">
    <source>
        <dbReference type="Pfam" id="PF01656"/>
    </source>
</evidence>
<comment type="caution">
    <text evidence="2">The sequence shown here is derived from an EMBL/GenBank/DDBJ whole genome shotgun (WGS) entry which is preliminary data.</text>
</comment>
<dbReference type="Gene3D" id="3.40.50.300">
    <property type="entry name" value="P-loop containing nucleotide triphosphate hydrolases"/>
    <property type="match status" value="1"/>
</dbReference>
<accession>A0A1B7X3T2</accession>
<dbReference type="PATRIC" id="fig|1710896.3.peg.6163"/>
<dbReference type="SUPFAM" id="SSF52540">
    <property type="entry name" value="P-loop containing nucleoside triphosphate hydrolases"/>
    <property type="match status" value="1"/>
</dbReference>
<dbReference type="AlphaFoldDB" id="A0A1B7X3T2"/>
<dbReference type="Pfam" id="PF01656">
    <property type="entry name" value="CbiA"/>
    <property type="match status" value="1"/>
</dbReference>
<reference evidence="2 3" key="1">
    <citation type="submission" date="2015-09" db="EMBL/GenBank/DDBJ databases">
        <title>Aphanizomenon flos-aquae WA102.</title>
        <authorList>
            <person name="Driscoll C."/>
        </authorList>
    </citation>
    <scope>NUCLEOTIDE SEQUENCE [LARGE SCALE GENOMIC DNA]</scope>
    <source>
        <strain evidence="2">WA102</strain>
    </source>
</reference>
<dbReference type="PANTHER" id="PTHR13696:SF52">
    <property type="entry name" value="PARA FAMILY PROTEIN CT_582"/>
    <property type="match status" value="1"/>
</dbReference>
<dbReference type="EMBL" id="LJOW01000035">
    <property type="protein sequence ID" value="OBQ44025.1"/>
    <property type="molecule type" value="Genomic_DNA"/>
</dbReference>
<name>A0A1B7X3T2_APHFL</name>
<gene>
    <name evidence="2" type="ORF">AN484_09365</name>
</gene>